<proteinExistence type="predicted"/>
<keyword evidence="2" id="KW-1133">Transmembrane helix</keyword>
<dbReference type="EMBL" id="JAGMUU010000026">
    <property type="protein sequence ID" value="KAH7122122.1"/>
    <property type="molecule type" value="Genomic_DNA"/>
</dbReference>
<evidence type="ECO:0000256" key="2">
    <source>
        <dbReference type="SAM" id="Phobius"/>
    </source>
</evidence>
<evidence type="ECO:0000313" key="4">
    <source>
        <dbReference type="Proteomes" id="UP000717696"/>
    </source>
</evidence>
<name>A0A9P9DNC8_9HYPO</name>
<protein>
    <submittedName>
        <fullName evidence="3">Uncharacterized protein</fullName>
    </submittedName>
</protein>
<keyword evidence="2" id="KW-0472">Membrane</keyword>
<sequence length="590" mass="66806">MESPRISSQIQFRRRKKRKVTHKSSTQPANALISISRTISVWDASPSPELPIGWQIENIPYAQLWKDTMSEASLVRFFMTQSVAANQMIPQVDLITAFCPDNTLEELQTNLGVPSDRFCLLDDRTNNGKVSVGRGYVEPLNAHQLYLELRKKVGYVEVQNGAQALQLNADRRLLFITDLNRWTMMAIISTASIHQARALRDSFHRHLAFTGFIGAAIPAAGFPTFQLAFDIPFFALRTTLSHDPPRDLRARADKSTLRNVSDLSFLSRRLARSPRPTYTHNLCEAQISVLVTGSDSWRWVAYCFVDTYYEHVDKRESVEDYSDEPETDNDSHAAFRPDPLAAGECDANMPVLTPREYFLVVLESRLQQVKDEWHVLVIYLKDKVAEYISTCPITMPTPSSPSYAESPSVAESHSWAIRTRNLLRKLTQSLNAIINQLESFQTDQTFTSVIGPFARYLPAILASTKQLAIFLQDLENLCQDCDVYIDSLSFRLNDEGNRDGKIQTRVAGFSETTNFVLTPIALAANTLSMQEQVIPSLLRLNGTSFVILVVAFMLFIWLVVGVLRNWEHIKKGLDRFKKSANNEDLESVEE</sequence>
<keyword evidence="2" id="KW-0812">Transmembrane</keyword>
<organism evidence="3 4">
    <name type="scientific">Dactylonectria estremocensis</name>
    <dbReference type="NCBI Taxonomy" id="1079267"/>
    <lineage>
        <taxon>Eukaryota</taxon>
        <taxon>Fungi</taxon>
        <taxon>Dikarya</taxon>
        <taxon>Ascomycota</taxon>
        <taxon>Pezizomycotina</taxon>
        <taxon>Sordariomycetes</taxon>
        <taxon>Hypocreomycetidae</taxon>
        <taxon>Hypocreales</taxon>
        <taxon>Nectriaceae</taxon>
        <taxon>Dactylonectria</taxon>
    </lineage>
</organism>
<dbReference type="AlphaFoldDB" id="A0A9P9DNC8"/>
<feature type="compositionally biased region" description="Polar residues" evidence="1">
    <location>
        <begin position="1"/>
        <end position="11"/>
    </location>
</feature>
<feature type="transmembrane region" description="Helical" evidence="2">
    <location>
        <begin position="545"/>
        <end position="566"/>
    </location>
</feature>
<reference evidence="3" key="1">
    <citation type="journal article" date="2021" name="Nat. Commun.">
        <title>Genetic determinants of endophytism in the Arabidopsis root mycobiome.</title>
        <authorList>
            <person name="Mesny F."/>
            <person name="Miyauchi S."/>
            <person name="Thiergart T."/>
            <person name="Pickel B."/>
            <person name="Atanasova L."/>
            <person name="Karlsson M."/>
            <person name="Huettel B."/>
            <person name="Barry K.W."/>
            <person name="Haridas S."/>
            <person name="Chen C."/>
            <person name="Bauer D."/>
            <person name="Andreopoulos W."/>
            <person name="Pangilinan J."/>
            <person name="LaButti K."/>
            <person name="Riley R."/>
            <person name="Lipzen A."/>
            <person name="Clum A."/>
            <person name="Drula E."/>
            <person name="Henrissat B."/>
            <person name="Kohler A."/>
            <person name="Grigoriev I.V."/>
            <person name="Martin F.M."/>
            <person name="Hacquard S."/>
        </authorList>
    </citation>
    <scope>NUCLEOTIDE SEQUENCE</scope>
    <source>
        <strain evidence="3">MPI-CAGE-AT-0021</strain>
    </source>
</reference>
<evidence type="ECO:0000313" key="3">
    <source>
        <dbReference type="EMBL" id="KAH7122122.1"/>
    </source>
</evidence>
<evidence type="ECO:0000256" key="1">
    <source>
        <dbReference type="SAM" id="MobiDB-lite"/>
    </source>
</evidence>
<keyword evidence="4" id="KW-1185">Reference proteome</keyword>
<feature type="compositionally biased region" description="Basic residues" evidence="1">
    <location>
        <begin position="12"/>
        <end position="22"/>
    </location>
</feature>
<dbReference type="OrthoDB" id="10071171at2759"/>
<dbReference type="Proteomes" id="UP000717696">
    <property type="component" value="Unassembled WGS sequence"/>
</dbReference>
<feature type="region of interest" description="Disordered" evidence="1">
    <location>
        <begin position="1"/>
        <end position="27"/>
    </location>
</feature>
<comment type="caution">
    <text evidence="3">The sequence shown here is derived from an EMBL/GenBank/DDBJ whole genome shotgun (WGS) entry which is preliminary data.</text>
</comment>
<gene>
    <name evidence="3" type="ORF">B0J13DRAFT_456477</name>
</gene>
<accession>A0A9P9DNC8</accession>